<dbReference type="SMART" id="SM00322">
    <property type="entry name" value="KH"/>
    <property type="match status" value="2"/>
</dbReference>
<dbReference type="GO" id="GO:0008270">
    <property type="term" value="F:zinc ion binding"/>
    <property type="evidence" value="ECO:0007669"/>
    <property type="project" value="UniProtKB-KW"/>
</dbReference>
<dbReference type="Pfam" id="PF00013">
    <property type="entry name" value="KH_1"/>
    <property type="match status" value="2"/>
</dbReference>
<dbReference type="InterPro" id="IPR004087">
    <property type="entry name" value="KH_dom"/>
</dbReference>
<evidence type="ECO:0000259" key="7">
    <source>
        <dbReference type="PROSITE" id="PS50089"/>
    </source>
</evidence>
<dbReference type="Gene3D" id="3.30.40.10">
    <property type="entry name" value="Zinc/RING finger domain, C3HC4 (zinc finger)"/>
    <property type="match status" value="1"/>
</dbReference>
<dbReference type="GO" id="GO:0003723">
    <property type="term" value="F:RNA binding"/>
    <property type="evidence" value="ECO:0007669"/>
    <property type="project" value="UniProtKB-UniRule"/>
</dbReference>
<dbReference type="CDD" id="cd00105">
    <property type="entry name" value="KH-I"/>
    <property type="match status" value="1"/>
</dbReference>
<keyword evidence="2 5" id="KW-0863">Zinc-finger</keyword>
<dbReference type="SUPFAM" id="SSF57850">
    <property type="entry name" value="RING/U-box"/>
    <property type="match status" value="1"/>
</dbReference>
<dbReference type="PANTHER" id="PTHR10288">
    <property type="entry name" value="KH DOMAIN CONTAINING RNA BINDING PROTEIN"/>
    <property type="match status" value="1"/>
</dbReference>
<proteinExistence type="predicted"/>
<evidence type="ECO:0000256" key="6">
    <source>
        <dbReference type="SAM" id="MobiDB-lite"/>
    </source>
</evidence>
<keyword evidence="9" id="KW-1185">Reference proteome</keyword>
<dbReference type="InterPro" id="IPR013083">
    <property type="entry name" value="Znf_RING/FYVE/PHD"/>
</dbReference>
<sequence>MESVKITESLAYKVKETSGNDTFVAWKAKGCAVLWDQEMLRLELDGTAKERSELRADIFNGLRKAQQKLKESGKKESQQMAILETQIPSSRCGLIIGTEGETIKKIKADSEVHTVYIDATGQQKVKREPRQNFSWLVICSSDVNRIAKALERVEELLEFGNKLEQRTVPMGRRNGTGSEGAEENGTGRTMAVQKMRIPAAELFGREQMRRFEQISHWGKKSHGVSIELDSSDPGQSFRLVTLSGTENGISSVRMELKGLIDEVKAAMPAEHEKKRSFNGNSTGDEYPSPPAEPTGGSFGSVIVRNWKDTNGGLSRRKANGAPSDPVQPRKADKFRKEVLVPKKCIVHVIGNGGENIRHLQEKFGVKMHFLGNNYLEYPNGRTLAIIGDTEEKVESARDHVDREFILKRWEAWNTGQNDNVEEEATTYEEIYQLSPKFALREDLEFVMKQIKDQSGIVSYCYRQFSTGHRPIILRGTEQTVAEAIKILKKMEQEWPQQCTMANSRARSLDEISITSFVESISKLNISKTSEEAANNGEAKRKEAQKGAKGTKSGGKTAPGGGKEAMNGDSGENGKGTDEAEKEGNLNRSANWQKERRRKESDSIANTLMRSEPPQQQTAEDIQQSLLNSVTDACEKMNGLMQSKDAQISRILCTECGQSERAVLFTPCRHFLCCQKCADSFQECPICKRPSKKLLIYLE</sequence>
<name>A0ABD2II91_HETSC</name>
<evidence type="ECO:0000256" key="3">
    <source>
        <dbReference type="ARBA" id="ARBA00022833"/>
    </source>
</evidence>
<dbReference type="SUPFAM" id="SSF54791">
    <property type="entry name" value="Eukaryotic type KH-domain (KH-domain type I)"/>
    <property type="match status" value="2"/>
</dbReference>
<feature type="compositionally biased region" description="Low complexity" evidence="6">
    <location>
        <begin position="546"/>
        <end position="555"/>
    </location>
</feature>
<dbReference type="PROSITE" id="PS50084">
    <property type="entry name" value="KH_TYPE_1"/>
    <property type="match status" value="2"/>
</dbReference>
<evidence type="ECO:0000256" key="1">
    <source>
        <dbReference type="ARBA" id="ARBA00022737"/>
    </source>
</evidence>
<comment type="caution">
    <text evidence="8">The sequence shown here is derived from an EMBL/GenBank/DDBJ whole genome shotgun (WGS) entry which is preliminary data.</text>
</comment>
<dbReference type="Pfam" id="PF13920">
    <property type="entry name" value="zf-C3HC4_3"/>
    <property type="match status" value="1"/>
</dbReference>
<reference evidence="8 9" key="1">
    <citation type="submission" date="2024-10" db="EMBL/GenBank/DDBJ databases">
        <authorList>
            <person name="Kim D."/>
        </authorList>
    </citation>
    <scope>NUCLEOTIDE SEQUENCE [LARGE SCALE GENOMIC DNA]</scope>
    <source>
        <strain evidence="8">Taebaek</strain>
    </source>
</reference>
<feature type="region of interest" description="Disordered" evidence="6">
    <location>
        <begin position="270"/>
        <end position="332"/>
    </location>
</feature>
<evidence type="ECO:0000256" key="5">
    <source>
        <dbReference type="PROSITE-ProRule" id="PRU00175"/>
    </source>
</evidence>
<evidence type="ECO:0000256" key="2">
    <source>
        <dbReference type="ARBA" id="ARBA00022771"/>
    </source>
</evidence>
<keyword evidence="1" id="KW-0677">Repeat</keyword>
<dbReference type="InterPro" id="IPR036612">
    <property type="entry name" value="KH_dom_type_1_sf"/>
</dbReference>
<dbReference type="PROSITE" id="PS50089">
    <property type="entry name" value="ZF_RING_2"/>
    <property type="match status" value="1"/>
</dbReference>
<keyword evidence="2 5" id="KW-0479">Metal-binding</keyword>
<protein>
    <recommendedName>
        <fullName evidence="7">RING-type domain-containing protein</fullName>
    </recommendedName>
</protein>
<evidence type="ECO:0000256" key="4">
    <source>
        <dbReference type="PROSITE-ProRule" id="PRU00117"/>
    </source>
</evidence>
<dbReference type="InterPro" id="IPR004088">
    <property type="entry name" value="KH_dom_type_1"/>
</dbReference>
<dbReference type="EMBL" id="JBICCN010000309">
    <property type="protein sequence ID" value="KAL3079078.1"/>
    <property type="molecule type" value="Genomic_DNA"/>
</dbReference>
<feature type="compositionally biased region" description="Basic and acidic residues" evidence="6">
    <location>
        <begin position="574"/>
        <end position="584"/>
    </location>
</feature>
<dbReference type="Proteomes" id="UP001620645">
    <property type="component" value="Unassembled WGS sequence"/>
</dbReference>
<keyword evidence="3" id="KW-0862">Zinc</keyword>
<dbReference type="InterPro" id="IPR001841">
    <property type="entry name" value="Znf_RING"/>
</dbReference>
<accession>A0ABD2II91</accession>
<evidence type="ECO:0000313" key="9">
    <source>
        <dbReference type="Proteomes" id="UP001620645"/>
    </source>
</evidence>
<dbReference type="AlphaFoldDB" id="A0ABD2II91"/>
<keyword evidence="4" id="KW-0694">RNA-binding</keyword>
<feature type="region of interest" description="Disordered" evidence="6">
    <location>
        <begin position="530"/>
        <end position="602"/>
    </location>
</feature>
<dbReference type="Gene3D" id="3.30.1370.10">
    <property type="entry name" value="K Homology domain, type 1"/>
    <property type="match status" value="2"/>
</dbReference>
<evidence type="ECO:0000313" key="8">
    <source>
        <dbReference type="EMBL" id="KAL3079078.1"/>
    </source>
</evidence>
<gene>
    <name evidence="8" type="ORF">niasHS_014860</name>
</gene>
<feature type="domain" description="RING-type" evidence="7">
    <location>
        <begin position="652"/>
        <end position="687"/>
    </location>
</feature>
<organism evidence="8 9">
    <name type="scientific">Heterodera schachtii</name>
    <name type="common">Sugarbeet cyst nematode worm</name>
    <name type="synonym">Tylenchus schachtii</name>
    <dbReference type="NCBI Taxonomy" id="97005"/>
    <lineage>
        <taxon>Eukaryota</taxon>
        <taxon>Metazoa</taxon>
        <taxon>Ecdysozoa</taxon>
        <taxon>Nematoda</taxon>
        <taxon>Chromadorea</taxon>
        <taxon>Rhabditida</taxon>
        <taxon>Tylenchina</taxon>
        <taxon>Tylenchomorpha</taxon>
        <taxon>Tylenchoidea</taxon>
        <taxon>Heteroderidae</taxon>
        <taxon>Heteroderinae</taxon>
        <taxon>Heterodera</taxon>
    </lineage>
</organism>